<dbReference type="Proteomes" id="UP000714618">
    <property type="component" value="Unassembled WGS sequence"/>
</dbReference>
<gene>
    <name evidence="2" type="ORF">AWRI4233_LOCUS8282</name>
</gene>
<reference evidence="2" key="1">
    <citation type="submission" date="2020-06" db="EMBL/GenBank/DDBJ databases">
        <authorList>
            <person name="Onetto C."/>
        </authorList>
    </citation>
    <scope>NUCLEOTIDE SEQUENCE</scope>
</reference>
<feature type="compositionally biased region" description="Polar residues" evidence="1">
    <location>
        <begin position="33"/>
        <end position="54"/>
    </location>
</feature>
<evidence type="ECO:0000313" key="2">
    <source>
        <dbReference type="EMBL" id="CAD0099458.1"/>
    </source>
</evidence>
<evidence type="ECO:0000256" key="1">
    <source>
        <dbReference type="SAM" id="MobiDB-lite"/>
    </source>
</evidence>
<proteinExistence type="predicted"/>
<dbReference type="EMBL" id="CAIJEO010000010">
    <property type="protein sequence ID" value="CAD0099458.1"/>
    <property type="molecule type" value="Genomic_DNA"/>
</dbReference>
<sequence>MTVDGRSSTDTALTTRLEVQQSDRVQRGEKWTPTPSLVTAAKPNSQGMSQSRTYYSFPAHVRPRPA</sequence>
<feature type="non-terminal residue" evidence="2">
    <location>
        <position position="66"/>
    </location>
</feature>
<organism evidence="2 3">
    <name type="scientific">Aureobasidium mustum</name>
    <dbReference type="NCBI Taxonomy" id="2773714"/>
    <lineage>
        <taxon>Eukaryota</taxon>
        <taxon>Fungi</taxon>
        <taxon>Dikarya</taxon>
        <taxon>Ascomycota</taxon>
        <taxon>Pezizomycotina</taxon>
        <taxon>Dothideomycetes</taxon>
        <taxon>Dothideomycetidae</taxon>
        <taxon>Dothideales</taxon>
        <taxon>Saccotheciaceae</taxon>
        <taxon>Aureobasidium</taxon>
    </lineage>
</organism>
<name>A0A9N8K9J1_9PEZI</name>
<feature type="region of interest" description="Disordered" evidence="1">
    <location>
        <begin position="21"/>
        <end position="66"/>
    </location>
</feature>
<keyword evidence="3" id="KW-1185">Reference proteome</keyword>
<dbReference type="AlphaFoldDB" id="A0A9N8K9J1"/>
<comment type="caution">
    <text evidence="2">The sequence shown here is derived from an EMBL/GenBank/DDBJ whole genome shotgun (WGS) entry which is preliminary data.</text>
</comment>
<evidence type="ECO:0000313" key="3">
    <source>
        <dbReference type="Proteomes" id="UP000714618"/>
    </source>
</evidence>
<protein>
    <submittedName>
        <fullName evidence="2">Uncharacterized protein</fullName>
    </submittedName>
</protein>
<accession>A0A9N8K9J1</accession>